<proteinExistence type="predicted"/>
<organism evidence="2 4">
    <name type="scientific">Leucobacter chromiiresistens</name>
    <dbReference type="NCBI Taxonomy" id="1079994"/>
    <lineage>
        <taxon>Bacteria</taxon>
        <taxon>Bacillati</taxon>
        <taxon>Actinomycetota</taxon>
        <taxon>Actinomycetes</taxon>
        <taxon>Micrococcales</taxon>
        <taxon>Microbacteriaceae</taxon>
        <taxon>Leucobacter</taxon>
    </lineage>
</organism>
<evidence type="ECO:0000256" key="1">
    <source>
        <dbReference type="SAM" id="MobiDB-lite"/>
    </source>
</evidence>
<dbReference type="EMBL" id="FNKB01000002">
    <property type="protein sequence ID" value="SDQ47720.1"/>
    <property type="molecule type" value="Genomic_DNA"/>
</dbReference>
<accession>A0A1H0XQK5</accession>
<evidence type="ECO:0000313" key="2">
    <source>
        <dbReference type="EMBL" id="SDQ05061.1"/>
    </source>
</evidence>
<dbReference type="RefSeq" id="WP_010156223.1">
    <property type="nucleotide sequence ID" value="NZ_FNKB01000001.1"/>
</dbReference>
<gene>
    <name evidence="2" type="ORF">SAMN04488565_0040</name>
    <name evidence="3" type="ORF">SAMN04488565_2625</name>
</gene>
<evidence type="ECO:0000313" key="4">
    <source>
        <dbReference type="Proteomes" id="UP000182690"/>
    </source>
</evidence>
<evidence type="ECO:0000313" key="3">
    <source>
        <dbReference type="EMBL" id="SDQ47720.1"/>
    </source>
</evidence>
<dbReference type="AlphaFoldDB" id="A0A1H0XQK5"/>
<dbReference type="STRING" id="1079994.SAMN04488565_0040"/>
<protein>
    <submittedName>
        <fullName evidence="2">Uncharacterized protein</fullName>
    </submittedName>
</protein>
<dbReference type="EMBL" id="FNKB01000001">
    <property type="protein sequence ID" value="SDQ05061.1"/>
    <property type="molecule type" value="Genomic_DNA"/>
</dbReference>
<dbReference type="Proteomes" id="UP000182690">
    <property type="component" value="Unassembled WGS sequence"/>
</dbReference>
<feature type="compositionally biased region" description="Basic and acidic residues" evidence="1">
    <location>
        <begin position="82"/>
        <end position="91"/>
    </location>
</feature>
<feature type="region of interest" description="Disordered" evidence="1">
    <location>
        <begin position="64"/>
        <end position="91"/>
    </location>
</feature>
<reference evidence="2 4" key="1">
    <citation type="submission" date="2016-10" db="EMBL/GenBank/DDBJ databases">
        <authorList>
            <person name="de Groot N.N."/>
        </authorList>
    </citation>
    <scope>NUCLEOTIDE SEQUENCE [LARGE SCALE GENOMIC DNA]</scope>
    <source>
        <strain evidence="2 4">DSM 22788</strain>
    </source>
</reference>
<sequence>MSRELAVIVHAAEAQTPFGDIPFGYEARVVDGTIERYNPRSIVDLWRPTAAWAKAAGDAWIRRARRREERTRRREQRARRATGYEEKSHAD</sequence>
<name>A0A1H0XQK5_9MICO</name>